<name>A0AA38UPW7_9AGAR</name>
<proteinExistence type="predicted"/>
<comment type="caution">
    <text evidence="2">The sequence shown here is derived from an EMBL/GenBank/DDBJ whole genome shotgun (WGS) entry which is preliminary data.</text>
</comment>
<feature type="signal peptide" evidence="1">
    <location>
        <begin position="1"/>
        <end position="20"/>
    </location>
</feature>
<evidence type="ECO:0008006" key="4">
    <source>
        <dbReference type="Google" id="ProtNLM"/>
    </source>
</evidence>
<dbReference type="EMBL" id="MU802065">
    <property type="protein sequence ID" value="KAJ3982372.1"/>
    <property type="molecule type" value="Genomic_DNA"/>
</dbReference>
<sequence>MLFPLYLSLLTGCILTIAHALPVLLLPKPDWILEKGDSLTPPFPPVDSKVFDPLLAQTVGLNARRPTLNLGWCRVANLESYKDRAGVVHSYPQKNITMILPATRIDGSSLPSDYSPHLLGPRHYSAVNTLKYTKQVVDVGHTKSGRAAMIVYGMSGQPLMMNKHYMKATPEERSHLEKQVDKMACDEAVRIAKQSQVLYTGFRSADSVLVYTSKIAPHTVESVLLMDWHDSVFVKKDTPEEEMHKYCLDMINYIRCNFAQPPPGWPTHDRMIE</sequence>
<reference evidence="2" key="1">
    <citation type="submission" date="2022-08" db="EMBL/GenBank/DDBJ databases">
        <authorList>
            <consortium name="DOE Joint Genome Institute"/>
            <person name="Min B."/>
            <person name="Riley R."/>
            <person name="Sierra-Patev S."/>
            <person name="Naranjo-Ortiz M."/>
            <person name="Looney B."/>
            <person name="Konkel Z."/>
            <person name="Slot J.C."/>
            <person name="Sakamoto Y."/>
            <person name="Steenwyk J.L."/>
            <person name="Rokas A."/>
            <person name="Carro J."/>
            <person name="Camarero S."/>
            <person name="Ferreira P."/>
            <person name="Molpeceres G."/>
            <person name="Ruiz-Duenas F.J."/>
            <person name="Serrano A."/>
            <person name="Henrissat B."/>
            <person name="Drula E."/>
            <person name="Hughes K.W."/>
            <person name="Mata J.L."/>
            <person name="Ishikawa N.K."/>
            <person name="Vargas-Isla R."/>
            <person name="Ushijima S."/>
            <person name="Smith C.A."/>
            <person name="Ahrendt S."/>
            <person name="Andreopoulos W."/>
            <person name="He G."/>
            <person name="Labutti K."/>
            <person name="Lipzen A."/>
            <person name="Ng V."/>
            <person name="Sandor L."/>
            <person name="Barry K."/>
            <person name="Martinez A.T."/>
            <person name="Xiao Y."/>
            <person name="Gibbons J.G."/>
            <person name="Terashima K."/>
            <person name="Hibbett D.S."/>
            <person name="Grigoriev I.V."/>
        </authorList>
    </citation>
    <scope>NUCLEOTIDE SEQUENCE</scope>
    <source>
        <strain evidence="2">TFB7829</strain>
    </source>
</reference>
<evidence type="ECO:0000256" key="1">
    <source>
        <dbReference type="SAM" id="SignalP"/>
    </source>
</evidence>
<feature type="chain" id="PRO_5041449968" description="Protein kinase domain-containing protein" evidence="1">
    <location>
        <begin position="21"/>
        <end position="273"/>
    </location>
</feature>
<accession>A0AA38UPW7</accession>
<evidence type="ECO:0000313" key="3">
    <source>
        <dbReference type="Proteomes" id="UP001163850"/>
    </source>
</evidence>
<evidence type="ECO:0000313" key="2">
    <source>
        <dbReference type="EMBL" id="KAJ3982372.1"/>
    </source>
</evidence>
<keyword evidence="1" id="KW-0732">Signal</keyword>
<gene>
    <name evidence="2" type="ORF">F5890DRAFT_375730</name>
</gene>
<organism evidence="2 3">
    <name type="scientific">Lentinula detonsa</name>
    <dbReference type="NCBI Taxonomy" id="2804962"/>
    <lineage>
        <taxon>Eukaryota</taxon>
        <taxon>Fungi</taxon>
        <taxon>Dikarya</taxon>
        <taxon>Basidiomycota</taxon>
        <taxon>Agaricomycotina</taxon>
        <taxon>Agaricomycetes</taxon>
        <taxon>Agaricomycetidae</taxon>
        <taxon>Agaricales</taxon>
        <taxon>Marasmiineae</taxon>
        <taxon>Omphalotaceae</taxon>
        <taxon>Lentinula</taxon>
    </lineage>
</organism>
<protein>
    <recommendedName>
        <fullName evidence="4">Protein kinase domain-containing protein</fullName>
    </recommendedName>
</protein>
<dbReference type="AlphaFoldDB" id="A0AA38UPW7"/>
<dbReference type="Proteomes" id="UP001163850">
    <property type="component" value="Unassembled WGS sequence"/>
</dbReference>